<keyword evidence="3" id="KW-1185">Reference proteome</keyword>
<accession>B4D2N4</accession>
<dbReference type="InterPro" id="IPR000801">
    <property type="entry name" value="Esterase-like"/>
</dbReference>
<comment type="caution">
    <text evidence="2">The sequence shown here is derived from an EMBL/GenBank/DDBJ whole genome shotgun (WGS) entry which is preliminary data.</text>
</comment>
<keyword evidence="1" id="KW-0732">Signal</keyword>
<dbReference type="Proteomes" id="UP000005824">
    <property type="component" value="Unassembled WGS sequence"/>
</dbReference>
<dbReference type="EMBL" id="ABVL01000008">
    <property type="protein sequence ID" value="EDY19474.1"/>
    <property type="molecule type" value="Genomic_DNA"/>
</dbReference>
<proteinExistence type="predicted"/>
<dbReference type="RefSeq" id="WP_006980484.1">
    <property type="nucleotide sequence ID" value="NZ_ABVL01000008.1"/>
</dbReference>
<dbReference type="InterPro" id="IPR029058">
    <property type="entry name" value="AB_hydrolase_fold"/>
</dbReference>
<sequence length="345" mass="37726" precursor="true">MRLPILARNLFPVATLFVAAGVLSAAQLDVLDIPGKTLKDNPLGDPPARHLAVFKPDNAKDDAPLPLVIYLPGWGSSCEDVIPDGGKAWFGKVVDQLAPSNPVRIAVVDARSRYGGSQYLNSTATGQYADYITEEILPTLTAKYTSPSFGASPVIAGHSSGGYGALILAIRQHEKFNSVVALSPDSNFDITHRPLVDQPSVKAVTRAALDAAMGPAKEFRLPKDGIARLVMGLCANYVPIADKPGKFEWLYDDKGQWQNDVWKKWLDLDPLMIVRRNDDAFTATQRIYLDGAEQDEFGANIGAKKIFMELRNRSSSCRFYQPPGHHGDNLPDRLARGLIFVLGRE</sequence>
<dbReference type="eggNOG" id="COG2382">
    <property type="taxonomic scope" value="Bacteria"/>
</dbReference>
<evidence type="ECO:0000256" key="1">
    <source>
        <dbReference type="SAM" id="SignalP"/>
    </source>
</evidence>
<dbReference type="Gene3D" id="3.40.50.1820">
    <property type="entry name" value="alpha/beta hydrolase"/>
    <property type="match status" value="1"/>
</dbReference>
<evidence type="ECO:0000313" key="3">
    <source>
        <dbReference type="Proteomes" id="UP000005824"/>
    </source>
</evidence>
<protein>
    <submittedName>
        <fullName evidence="2">Putative esterase</fullName>
    </submittedName>
</protein>
<dbReference type="InParanoid" id="B4D2N4"/>
<name>B4D2N4_9BACT</name>
<gene>
    <name evidence="2" type="ORF">CfE428DRAFT_3159</name>
</gene>
<dbReference type="PANTHER" id="PTHR48098">
    <property type="entry name" value="ENTEROCHELIN ESTERASE-RELATED"/>
    <property type="match status" value="1"/>
</dbReference>
<organism evidence="2 3">
    <name type="scientific">Chthoniobacter flavus Ellin428</name>
    <dbReference type="NCBI Taxonomy" id="497964"/>
    <lineage>
        <taxon>Bacteria</taxon>
        <taxon>Pseudomonadati</taxon>
        <taxon>Verrucomicrobiota</taxon>
        <taxon>Spartobacteria</taxon>
        <taxon>Chthoniobacterales</taxon>
        <taxon>Chthoniobacteraceae</taxon>
        <taxon>Chthoniobacter</taxon>
    </lineage>
</organism>
<feature type="chain" id="PRO_5002803089" evidence="1">
    <location>
        <begin position="26"/>
        <end position="345"/>
    </location>
</feature>
<dbReference type="Pfam" id="PF00756">
    <property type="entry name" value="Esterase"/>
    <property type="match status" value="1"/>
</dbReference>
<evidence type="ECO:0000313" key="2">
    <source>
        <dbReference type="EMBL" id="EDY19474.1"/>
    </source>
</evidence>
<dbReference type="ESTHER" id="9bact-b4d2n4">
    <property type="family name" value="A85-Feruloyl-Esterase"/>
</dbReference>
<feature type="signal peptide" evidence="1">
    <location>
        <begin position="1"/>
        <end position="25"/>
    </location>
</feature>
<dbReference type="SUPFAM" id="SSF53474">
    <property type="entry name" value="alpha/beta-Hydrolases"/>
    <property type="match status" value="1"/>
</dbReference>
<reference evidence="2 3" key="1">
    <citation type="journal article" date="2011" name="J. Bacteriol.">
        <title>Genome sequence of Chthoniobacter flavus Ellin428, an aerobic heterotrophic soil bacterium.</title>
        <authorList>
            <person name="Kant R."/>
            <person name="van Passel M.W."/>
            <person name="Palva A."/>
            <person name="Lucas S."/>
            <person name="Lapidus A."/>
            <person name="Glavina Del Rio T."/>
            <person name="Dalin E."/>
            <person name="Tice H."/>
            <person name="Bruce D."/>
            <person name="Goodwin L."/>
            <person name="Pitluck S."/>
            <person name="Larimer F.W."/>
            <person name="Land M.L."/>
            <person name="Hauser L."/>
            <person name="Sangwan P."/>
            <person name="de Vos W.M."/>
            <person name="Janssen P.H."/>
            <person name="Smidt H."/>
        </authorList>
    </citation>
    <scope>NUCLEOTIDE SEQUENCE [LARGE SCALE GENOMIC DNA]</scope>
    <source>
        <strain evidence="2 3">Ellin428</strain>
    </source>
</reference>
<dbReference type="InterPro" id="IPR050583">
    <property type="entry name" value="Mycobacterial_A85_antigen"/>
</dbReference>
<dbReference type="AlphaFoldDB" id="B4D2N4"/>
<dbReference type="STRING" id="497964.CfE428DRAFT_3159"/>